<sequence>MGKLIQFPDLMSQMPHRPDNWLRKPRKMLTPLDLLEEARWRLREHTENRDRMLEEGYTDKAEYIHAEMGVKMWSDLLIERESAAADTTLNYAGKIYAEPLGRA</sequence>
<reference evidence="1 2" key="1">
    <citation type="journal article" date="2015" name="Int. J. Syst. Evol. Microbiol.">
        <title>Description of Sphingopyxis fribergensis sp. nov. - a soil bacterium with the ability to degrade styrene and phenylacetic acid.</title>
        <authorList>
            <person name="Oelschlagel M."/>
            <person name="Ruckert C."/>
            <person name="Kalinowski J."/>
            <person name="Schmidt G."/>
            <person name="Schlomann M."/>
            <person name="Tischler D."/>
        </authorList>
    </citation>
    <scope>NUCLEOTIDE SEQUENCE [LARGE SCALE GENOMIC DNA]</scope>
    <source>
        <strain evidence="1 2">Kp5.2</strain>
    </source>
</reference>
<accession>A0A0A7PJ38</accession>
<evidence type="ECO:0000313" key="1">
    <source>
        <dbReference type="EMBL" id="AJA10020.1"/>
    </source>
</evidence>
<protein>
    <submittedName>
        <fullName evidence="1">Uncharacterized protein</fullName>
    </submittedName>
</protein>
<dbReference type="KEGG" id="sphk:SKP52_15710"/>
<keyword evidence="2" id="KW-1185">Reference proteome</keyword>
<gene>
    <name evidence="1" type="ORF">SKP52_15710</name>
</gene>
<dbReference type="AlphaFoldDB" id="A0A0A7PJ38"/>
<dbReference type="STRING" id="1515612.SKP52_15710"/>
<proteinExistence type="predicted"/>
<dbReference type="EMBL" id="CP009122">
    <property type="protein sequence ID" value="AJA10020.1"/>
    <property type="molecule type" value="Genomic_DNA"/>
</dbReference>
<name>A0A0A7PJ38_9SPHN</name>
<evidence type="ECO:0000313" key="2">
    <source>
        <dbReference type="Proteomes" id="UP000030907"/>
    </source>
</evidence>
<dbReference type="HOGENOM" id="CLU_2262010_0_0_5"/>
<dbReference type="RefSeq" id="WP_039576200.1">
    <property type="nucleotide sequence ID" value="NZ_CP009122.1"/>
</dbReference>
<organism evidence="1 2">
    <name type="scientific">Sphingopyxis fribergensis</name>
    <dbReference type="NCBI Taxonomy" id="1515612"/>
    <lineage>
        <taxon>Bacteria</taxon>
        <taxon>Pseudomonadati</taxon>
        <taxon>Pseudomonadota</taxon>
        <taxon>Alphaproteobacteria</taxon>
        <taxon>Sphingomonadales</taxon>
        <taxon>Sphingomonadaceae</taxon>
        <taxon>Sphingopyxis</taxon>
    </lineage>
</organism>
<dbReference type="Proteomes" id="UP000030907">
    <property type="component" value="Chromosome"/>
</dbReference>